<keyword evidence="3" id="KW-1185">Reference proteome</keyword>
<reference evidence="2" key="1">
    <citation type="journal article" date="2023" name="Plant J.">
        <title>Genome sequences and population genomics provide insights into the demographic history, inbreeding, and mutation load of two 'living fossil' tree species of Dipteronia.</title>
        <authorList>
            <person name="Feng Y."/>
            <person name="Comes H.P."/>
            <person name="Chen J."/>
            <person name="Zhu S."/>
            <person name="Lu R."/>
            <person name="Zhang X."/>
            <person name="Li P."/>
            <person name="Qiu J."/>
            <person name="Olsen K.M."/>
            <person name="Qiu Y."/>
        </authorList>
    </citation>
    <scope>NUCLEOTIDE SEQUENCE</scope>
    <source>
        <strain evidence="2">KIB01</strain>
    </source>
</reference>
<organism evidence="2 3">
    <name type="scientific">Dipteronia dyeriana</name>
    <dbReference type="NCBI Taxonomy" id="168575"/>
    <lineage>
        <taxon>Eukaryota</taxon>
        <taxon>Viridiplantae</taxon>
        <taxon>Streptophyta</taxon>
        <taxon>Embryophyta</taxon>
        <taxon>Tracheophyta</taxon>
        <taxon>Spermatophyta</taxon>
        <taxon>Magnoliopsida</taxon>
        <taxon>eudicotyledons</taxon>
        <taxon>Gunneridae</taxon>
        <taxon>Pentapetalae</taxon>
        <taxon>rosids</taxon>
        <taxon>malvids</taxon>
        <taxon>Sapindales</taxon>
        <taxon>Sapindaceae</taxon>
        <taxon>Hippocastanoideae</taxon>
        <taxon>Acereae</taxon>
        <taxon>Dipteronia</taxon>
    </lineage>
</organism>
<dbReference type="PANTHER" id="PTHR48449">
    <property type="entry name" value="DUF1985 DOMAIN-CONTAINING PROTEIN"/>
    <property type="match status" value="1"/>
</dbReference>
<sequence>MSMHWEMKFSNGVIHQPLLRELDHNGPTDKMHFLLGNHVVRFSKVEFYLITGLHFGVVPDTSLYAAVENDIHQQYVPRANEVSLEELRVVFRLGEFKEVYDVVKLCLIYMLNWILMRVNERFKISVWQFRKEIVPTTTETEAPYFAGLSKEGACMKRRTGFTFRLSLIRLPLAEAVERVSKRRVGWEIPWEYQLNELRESLRKSEDDRHQ</sequence>
<dbReference type="Proteomes" id="UP001280121">
    <property type="component" value="Unassembled WGS sequence"/>
</dbReference>
<evidence type="ECO:0000313" key="3">
    <source>
        <dbReference type="Proteomes" id="UP001280121"/>
    </source>
</evidence>
<dbReference type="InterPro" id="IPR015410">
    <property type="entry name" value="DUF1985"/>
</dbReference>
<evidence type="ECO:0000259" key="1">
    <source>
        <dbReference type="Pfam" id="PF09331"/>
    </source>
</evidence>
<dbReference type="EMBL" id="JANJYI010000006">
    <property type="protein sequence ID" value="KAK2646743.1"/>
    <property type="molecule type" value="Genomic_DNA"/>
</dbReference>
<comment type="caution">
    <text evidence="2">The sequence shown here is derived from an EMBL/GenBank/DDBJ whole genome shotgun (WGS) entry which is preliminary data.</text>
</comment>
<dbReference type="AlphaFoldDB" id="A0AAD9WY05"/>
<gene>
    <name evidence="2" type="ORF">Ddye_021938</name>
</gene>
<protein>
    <recommendedName>
        <fullName evidence="1">DUF1985 domain-containing protein</fullName>
    </recommendedName>
</protein>
<evidence type="ECO:0000313" key="2">
    <source>
        <dbReference type="EMBL" id="KAK2646743.1"/>
    </source>
</evidence>
<feature type="domain" description="DUF1985" evidence="1">
    <location>
        <begin position="27"/>
        <end position="125"/>
    </location>
</feature>
<proteinExistence type="predicted"/>
<dbReference type="PANTHER" id="PTHR48449:SF1">
    <property type="entry name" value="DUF1985 DOMAIN-CONTAINING PROTEIN"/>
    <property type="match status" value="1"/>
</dbReference>
<dbReference type="Pfam" id="PF09331">
    <property type="entry name" value="DUF1985"/>
    <property type="match status" value="1"/>
</dbReference>
<name>A0AAD9WY05_9ROSI</name>
<accession>A0AAD9WY05</accession>